<organism evidence="7 8">
    <name type="scientific">Phyllosticta paracitricarpa</name>
    <dbReference type="NCBI Taxonomy" id="2016321"/>
    <lineage>
        <taxon>Eukaryota</taxon>
        <taxon>Fungi</taxon>
        <taxon>Dikarya</taxon>
        <taxon>Ascomycota</taxon>
        <taxon>Pezizomycotina</taxon>
        <taxon>Dothideomycetes</taxon>
        <taxon>Dothideomycetes incertae sedis</taxon>
        <taxon>Botryosphaeriales</taxon>
        <taxon>Phyllostictaceae</taxon>
        <taxon>Phyllosticta</taxon>
    </lineage>
</organism>
<dbReference type="PRINTS" id="PR00463">
    <property type="entry name" value="EP450I"/>
</dbReference>
<keyword evidence="3 6" id="KW-0479">Metal-binding</keyword>
<evidence type="ECO:0000256" key="6">
    <source>
        <dbReference type="RuleBase" id="RU000461"/>
    </source>
</evidence>
<dbReference type="InterPro" id="IPR050121">
    <property type="entry name" value="Cytochrome_P450_monoxygenase"/>
</dbReference>
<comment type="similarity">
    <text evidence="2 6">Belongs to the cytochrome P450 family.</text>
</comment>
<gene>
    <name evidence="7" type="ORF">JOL62DRAFT_554878</name>
</gene>
<dbReference type="Proteomes" id="UP001367316">
    <property type="component" value="Unassembled WGS sequence"/>
</dbReference>
<protein>
    <submittedName>
        <fullName evidence="7">Sterigmatocystin biosynthesis P450 monooxygenase</fullName>
    </submittedName>
</protein>
<dbReference type="InterPro" id="IPR001128">
    <property type="entry name" value="Cyt_P450"/>
</dbReference>
<name>A0ABR1NDQ5_9PEZI</name>
<evidence type="ECO:0000256" key="1">
    <source>
        <dbReference type="ARBA" id="ARBA00001971"/>
    </source>
</evidence>
<keyword evidence="6 7" id="KW-0503">Monooxygenase</keyword>
<reference evidence="7 8" key="1">
    <citation type="submission" date="2024-04" db="EMBL/GenBank/DDBJ databases">
        <title>Phyllosticta paracitricarpa is synonymous to the EU quarantine fungus P. citricarpa based on phylogenomic analyses.</title>
        <authorList>
            <consortium name="Lawrence Berkeley National Laboratory"/>
            <person name="Van ingen-buijs V.A."/>
            <person name="Van westerhoven A.C."/>
            <person name="Haridas S."/>
            <person name="Skiadas P."/>
            <person name="Martin F."/>
            <person name="Groenewald J.Z."/>
            <person name="Crous P.W."/>
            <person name="Seidl M.F."/>
        </authorList>
    </citation>
    <scope>NUCLEOTIDE SEQUENCE [LARGE SCALE GENOMIC DNA]</scope>
    <source>
        <strain evidence="7 8">CBS 141358</strain>
    </source>
</reference>
<keyword evidence="6" id="KW-0349">Heme</keyword>
<dbReference type="GO" id="GO:0004497">
    <property type="term" value="F:monooxygenase activity"/>
    <property type="evidence" value="ECO:0007669"/>
    <property type="project" value="UniProtKB-KW"/>
</dbReference>
<dbReference type="Gene3D" id="1.10.630.10">
    <property type="entry name" value="Cytochrome P450"/>
    <property type="match status" value="1"/>
</dbReference>
<dbReference type="PRINTS" id="PR00385">
    <property type="entry name" value="P450"/>
</dbReference>
<evidence type="ECO:0000313" key="7">
    <source>
        <dbReference type="EMBL" id="KAK7612989.1"/>
    </source>
</evidence>
<proteinExistence type="inferred from homology"/>
<dbReference type="EMBL" id="JBBPBF010000008">
    <property type="protein sequence ID" value="KAK7612989.1"/>
    <property type="molecule type" value="Genomic_DNA"/>
</dbReference>
<evidence type="ECO:0000256" key="5">
    <source>
        <dbReference type="ARBA" id="ARBA00023004"/>
    </source>
</evidence>
<dbReference type="InterPro" id="IPR017972">
    <property type="entry name" value="Cyt_P450_CS"/>
</dbReference>
<dbReference type="SUPFAM" id="SSF48264">
    <property type="entry name" value="Cytochrome P450"/>
    <property type="match status" value="1"/>
</dbReference>
<keyword evidence="5 6" id="KW-0408">Iron</keyword>
<dbReference type="PANTHER" id="PTHR24305:SF96">
    <property type="entry name" value="CYTOCHROME P450 MONOOXYGENASE STCB-RELATED"/>
    <property type="match status" value="1"/>
</dbReference>
<keyword evidence="8" id="KW-1185">Reference proteome</keyword>
<dbReference type="InterPro" id="IPR036396">
    <property type="entry name" value="Cyt_P450_sf"/>
</dbReference>
<comment type="caution">
    <text evidence="7">The sequence shown here is derived from an EMBL/GenBank/DDBJ whole genome shotgun (WGS) entry which is preliminary data.</text>
</comment>
<dbReference type="Pfam" id="PF00067">
    <property type="entry name" value="p450"/>
    <property type="match status" value="1"/>
</dbReference>
<sequence length="527" mass="58592">MATTSLALSRYVESPTRLAGILVLFTVLFLVFQKIRTALTSPLRKIPGPLWSHVTHYPLKWAVITGQRTQFIHALHQKYGPLVRISPREVSCSDGEAARTIHKPNSGFVKTEWYKSFTETDNEGLFDTIDTKKHAARRRLMARAFSKSEIRARWEPMVHAKARLSVQRIEEECRRAGEADVFKWWTFLATDVSGTLMFGESFNMLEYGKKNEYIHVLEKVMKSGGIRAELPLIDNIGKMLPIAACQTFFNATIKLTQYGTKAVANSRRDKKVGGDETTTIFAQLGPDELAHTAYPLTDADINREAGNLIAAGSDTTAVTLTYLTWSVLQRPRLLRALEAEVAAALSPSEPLTDAALEARCPLLNASINEALRLYGAAPGSLPRRVPSPSGATLAGFFVPPGATVSTQAWSIHRDAAHWQDPETFAPERWLGLPATTAPSSLHFQPFGAGTRTCLGLHLALMELRVAMAVFLKELRGRVGLSECMWKDEGLMEVVNFFLIRPKGEKCMVVVGERQEEEEEEVVVDKRE</sequence>
<dbReference type="InterPro" id="IPR002401">
    <property type="entry name" value="Cyt_P450_E_grp-I"/>
</dbReference>
<accession>A0ABR1NDQ5</accession>
<evidence type="ECO:0000313" key="8">
    <source>
        <dbReference type="Proteomes" id="UP001367316"/>
    </source>
</evidence>
<evidence type="ECO:0000256" key="3">
    <source>
        <dbReference type="ARBA" id="ARBA00022723"/>
    </source>
</evidence>
<keyword evidence="4 6" id="KW-0560">Oxidoreductase</keyword>
<dbReference type="PROSITE" id="PS00086">
    <property type="entry name" value="CYTOCHROME_P450"/>
    <property type="match status" value="1"/>
</dbReference>
<evidence type="ECO:0000256" key="2">
    <source>
        <dbReference type="ARBA" id="ARBA00010617"/>
    </source>
</evidence>
<dbReference type="PANTHER" id="PTHR24305">
    <property type="entry name" value="CYTOCHROME P450"/>
    <property type="match status" value="1"/>
</dbReference>
<evidence type="ECO:0000256" key="4">
    <source>
        <dbReference type="ARBA" id="ARBA00023002"/>
    </source>
</evidence>
<comment type="cofactor">
    <cofactor evidence="1">
        <name>heme</name>
        <dbReference type="ChEBI" id="CHEBI:30413"/>
    </cofactor>
</comment>